<evidence type="ECO:0000313" key="7">
    <source>
        <dbReference type="Proteomes" id="UP000237350"/>
    </source>
</evidence>
<evidence type="ECO:0000256" key="3">
    <source>
        <dbReference type="ARBA" id="ARBA00022801"/>
    </source>
</evidence>
<feature type="binding site" evidence="4">
    <location>
        <position position="238"/>
    </location>
    <ligand>
        <name>Mn(2+)</name>
        <dbReference type="ChEBI" id="CHEBI:29035"/>
        <label>1</label>
    </ligand>
</feature>
<dbReference type="RefSeq" id="WP_103679707.1">
    <property type="nucleotide sequence ID" value="NZ_LPWH01000051.1"/>
</dbReference>
<keyword evidence="3 5" id="KW-0378">Hydrolase</keyword>
<keyword evidence="4" id="KW-0464">Manganese</keyword>
<evidence type="ECO:0000256" key="4">
    <source>
        <dbReference type="PIRSR" id="PIRSR036979-1"/>
    </source>
</evidence>
<gene>
    <name evidence="6" type="ORF">AU468_04570</name>
</gene>
<feature type="binding site" evidence="4">
    <location>
        <position position="145"/>
    </location>
    <ligand>
        <name>Mn(2+)</name>
        <dbReference type="ChEBI" id="CHEBI:29035"/>
        <label>1</label>
    </ligand>
</feature>
<keyword evidence="7" id="KW-1185">Reference proteome</keyword>
<dbReference type="GO" id="GO:0033389">
    <property type="term" value="P:putrescine biosynthetic process from arginine, via agmatine"/>
    <property type="evidence" value="ECO:0007669"/>
    <property type="project" value="TreeGrafter"/>
</dbReference>
<dbReference type="Gene3D" id="3.40.800.10">
    <property type="entry name" value="Ureohydrolase domain"/>
    <property type="match status" value="1"/>
</dbReference>
<dbReference type="PRINTS" id="PR00116">
    <property type="entry name" value="ARGINASE"/>
</dbReference>
<dbReference type="Proteomes" id="UP000237350">
    <property type="component" value="Unassembled WGS sequence"/>
</dbReference>
<feature type="binding site" evidence="4">
    <location>
        <position position="115"/>
    </location>
    <ligand>
        <name>Mn(2+)</name>
        <dbReference type="ChEBI" id="CHEBI:29035"/>
        <label>1</label>
    </ligand>
</feature>
<feature type="binding site" evidence="4">
    <location>
        <position position="236"/>
    </location>
    <ligand>
        <name>Mn(2+)</name>
        <dbReference type="ChEBI" id="CHEBI:29035"/>
        <label>1</label>
    </ligand>
</feature>
<dbReference type="GO" id="GO:0046872">
    <property type="term" value="F:metal ion binding"/>
    <property type="evidence" value="ECO:0007669"/>
    <property type="project" value="UniProtKB-KW"/>
</dbReference>
<comment type="similarity">
    <text evidence="1">Belongs to the arginase family. Agmatinase subfamily.</text>
</comment>
<dbReference type="AlphaFoldDB" id="A0A2S4JWQ5"/>
<dbReference type="SUPFAM" id="SSF52768">
    <property type="entry name" value="Arginase/deacetylase"/>
    <property type="match status" value="1"/>
</dbReference>
<dbReference type="InterPro" id="IPR020855">
    <property type="entry name" value="Ureohydrolase_Mn_BS"/>
</dbReference>
<evidence type="ECO:0000313" key="6">
    <source>
        <dbReference type="EMBL" id="POR03944.1"/>
    </source>
</evidence>
<comment type="caution">
    <text evidence="6">The sequence shown here is derived from an EMBL/GenBank/DDBJ whole genome shotgun (WGS) entry which is preliminary data.</text>
</comment>
<reference evidence="7" key="1">
    <citation type="submission" date="2015-12" db="EMBL/GenBank/DDBJ databases">
        <authorList>
            <person name="Lodha T.D."/>
            <person name="Chintalapati S."/>
            <person name="Chintalapati V.R."/>
            <person name="Sravanthi T."/>
        </authorList>
    </citation>
    <scope>NUCLEOTIDE SEQUENCE [LARGE SCALE GENOMIC DNA]</scope>
    <source>
        <strain evidence="7">JC133</strain>
    </source>
</reference>
<dbReference type="CDD" id="cd11593">
    <property type="entry name" value="Agmatinase-like_2"/>
    <property type="match status" value="1"/>
</dbReference>
<evidence type="ECO:0000256" key="2">
    <source>
        <dbReference type="ARBA" id="ARBA00022723"/>
    </source>
</evidence>
<dbReference type="PROSITE" id="PS51409">
    <property type="entry name" value="ARGINASE_2"/>
    <property type="match status" value="1"/>
</dbReference>
<evidence type="ECO:0000256" key="5">
    <source>
        <dbReference type="RuleBase" id="RU003684"/>
    </source>
</evidence>
<dbReference type="Pfam" id="PF00491">
    <property type="entry name" value="Arginase"/>
    <property type="match status" value="1"/>
</dbReference>
<dbReference type="OrthoDB" id="9788689at2"/>
<proteinExistence type="inferred from homology"/>
<organism evidence="6 7">
    <name type="scientific">Alkalispirochaeta sphaeroplastigenens</name>
    <dbReference type="NCBI Taxonomy" id="1187066"/>
    <lineage>
        <taxon>Bacteria</taxon>
        <taxon>Pseudomonadati</taxon>
        <taxon>Spirochaetota</taxon>
        <taxon>Spirochaetia</taxon>
        <taxon>Spirochaetales</taxon>
        <taxon>Spirochaetaceae</taxon>
        <taxon>Alkalispirochaeta</taxon>
    </lineage>
</organism>
<dbReference type="EMBL" id="LPWH01000051">
    <property type="protein sequence ID" value="POR03944.1"/>
    <property type="molecule type" value="Genomic_DNA"/>
</dbReference>
<dbReference type="PANTHER" id="PTHR11358:SF26">
    <property type="entry name" value="GUANIDINO ACID HYDROLASE, MITOCHONDRIAL"/>
    <property type="match status" value="1"/>
</dbReference>
<dbReference type="InterPro" id="IPR023696">
    <property type="entry name" value="Ureohydrolase_dom_sf"/>
</dbReference>
<feature type="binding site" evidence="4">
    <location>
        <position position="149"/>
    </location>
    <ligand>
        <name>Mn(2+)</name>
        <dbReference type="ChEBI" id="CHEBI:29035"/>
        <label>1</label>
    </ligand>
</feature>
<evidence type="ECO:0000256" key="1">
    <source>
        <dbReference type="ARBA" id="ARBA00009227"/>
    </source>
</evidence>
<dbReference type="InterPro" id="IPR006035">
    <property type="entry name" value="Ureohydrolase"/>
</dbReference>
<dbReference type="PANTHER" id="PTHR11358">
    <property type="entry name" value="ARGINASE/AGMATINASE"/>
    <property type="match status" value="1"/>
</dbReference>
<keyword evidence="2 4" id="KW-0479">Metal-binding</keyword>
<dbReference type="PIRSF" id="PIRSF036979">
    <property type="entry name" value="Arginase"/>
    <property type="match status" value="1"/>
</dbReference>
<protein>
    <submittedName>
        <fullName evidence="6">Agmatinase</fullName>
    </submittedName>
</protein>
<accession>A0A2S4JWQ5</accession>
<comment type="cofactor">
    <cofactor evidence="4">
        <name>Mn(2+)</name>
        <dbReference type="ChEBI" id="CHEBI:29035"/>
    </cofactor>
    <text evidence="4">Binds 2 manganese ions per subunit.</text>
</comment>
<sequence>MSQDHLPPVRPFLGSEYPQAPPEQALFQIIPAPFEATVSYGGGTAAGPEAILAASDQLERYDGTSCPGDGGIHTWPEVDCRGTPREVLPRIGQAIGEALGAHGDRPVPVLLGGEHSITAPAVEAVADHLRHTTGDEFPLGVIQIDAHADLRQEYEGSTLSHASVMRRIHQDLGIPVIQLGVRALCTEEADYRKMKAGPSLTWYDGADLVPPGASPFPFPRFPFPENFPHRVYLTLDVDGLDPSLCPATGTPVPGGLGWYQTLDLLGWICAQRELIAFDLVELAPIPGFHAADYAAAELVYRIMGMISRSRTT</sequence>
<dbReference type="PROSITE" id="PS01053">
    <property type="entry name" value="ARGINASE_1"/>
    <property type="match status" value="1"/>
</dbReference>
<dbReference type="GO" id="GO:0008783">
    <property type="term" value="F:agmatinase activity"/>
    <property type="evidence" value="ECO:0007669"/>
    <property type="project" value="TreeGrafter"/>
</dbReference>
<feature type="binding site" evidence="4">
    <location>
        <position position="147"/>
    </location>
    <ligand>
        <name>Mn(2+)</name>
        <dbReference type="ChEBI" id="CHEBI:29035"/>
        <label>1</label>
    </ligand>
</feature>
<name>A0A2S4JWQ5_9SPIO</name>